<dbReference type="Proteomes" id="UP000663866">
    <property type="component" value="Unassembled WGS sequence"/>
</dbReference>
<protein>
    <submittedName>
        <fullName evidence="1">Uncharacterized protein</fullName>
    </submittedName>
</protein>
<name>A0A820U507_9BILA</name>
<organism evidence="1 2">
    <name type="scientific">Rotaria magnacalcarata</name>
    <dbReference type="NCBI Taxonomy" id="392030"/>
    <lineage>
        <taxon>Eukaryota</taxon>
        <taxon>Metazoa</taxon>
        <taxon>Spiralia</taxon>
        <taxon>Gnathifera</taxon>
        <taxon>Rotifera</taxon>
        <taxon>Eurotatoria</taxon>
        <taxon>Bdelloidea</taxon>
        <taxon>Philodinida</taxon>
        <taxon>Philodinidae</taxon>
        <taxon>Rotaria</taxon>
    </lineage>
</organism>
<evidence type="ECO:0000313" key="2">
    <source>
        <dbReference type="Proteomes" id="UP000663866"/>
    </source>
</evidence>
<dbReference type="AlphaFoldDB" id="A0A820U507"/>
<comment type="caution">
    <text evidence="1">The sequence shown here is derived from an EMBL/GenBank/DDBJ whole genome shotgun (WGS) entry which is preliminary data.</text>
</comment>
<gene>
    <name evidence="1" type="ORF">OVN521_LOCUS39531</name>
</gene>
<dbReference type="EMBL" id="CAJOBG010050359">
    <property type="protein sequence ID" value="CAF4479626.1"/>
    <property type="molecule type" value="Genomic_DNA"/>
</dbReference>
<evidence type="ECO:0000313" key="1">
    <source>
        <dbReference type="EMBL" id="CAF4479626.1"/>
    </source>
</evidence>
<keyword evidence="2" id="KW-1185">Reference proteome</keyword>
<proteinExistence type="predicted"/>
<accession>A0A820U507</accession>
<reference evidence="1" key="1">
    <citation type="submission" date="2021-02" db="EMBL/GenBank/DDBJ databases">
        <authorList>
            <person name="Nowell W R."/>
        </authorList>
    </citation>
    <scope>NUCLEOTIDE SEQUENCE</scope>
</reference>
<sequence>MKAPVSIILPMPTIILQFPVGHGQYNGFNFPCVHCEQHNLLQTNHMKEEKLDIKEEHIEIKQ</sequence>